<dbReference type="PRINTS" id="PR00449">
    <property type="entry name" value="RASTRNSFRMNG"/>
</dbReference>
<feature type="non-terminal residue" evidence="1">
    <location>
        <position position="62"/>
    </location>
</feature>
<dbReference type="PROSITE" id="PS51419">
    <property type="entry name" value="RAB"/>
    <property type="match status" value="1"/>
</dbReference>
<gene>
    <name evidence="1" type="ORF">S03H2_13673</name>
</gene>
<dbReference type="EMBL" id="BARU01006936">
    <property type="protein sequence ID" value="GAH38987.1"/>
    <property type="molecule type" value="Genomic_DNA"/>
</dbReference>
<dbReference type="InterPro" id="IPR027417">
    <property type="entry name" value="P-loop_NTPase"/>
</dbReference>
<dbReference type="SMART" id="SM00175">
    <property type="entry name" value="RAB"/>
    <property type="match status" value="1"/>
</dbReference>
<dbReference type="InterPro" id="IPR001806">
    <property type="entry name" value="Small_GTPase"/>
</dbReference>
<dbReference type="AlphaFoldDB" id="X1F258"/>
<evidence type="ECO:0000313" key="1">
    <source>
        <dbReference type="EMBL" id="GAH38987.1"/>
    </source>
</evidence>
<organism evidence="1">
    <name type="scientific">marine sediment metagenome</name>
    <dbReference type="NCBI Taxonomy" id="412755"/>
    <lineage>
        <taxon>unclassified sequences</taxon>
        <taxon>metagenomes</taxon>
        <taxon>ecological metagenomes</taxon>
    </lineage>
</organism>
<sequence>MSDYDYLFKVIVVGDGAVGKTALTVRFAEGRFQDHYKMTIGVDFAIKMVEIGGKRVKLQIWD</sequence>
<dbReference type="GO" id="GO:0003924">
    <property type="term" value="F:GTPase activity"/>
    <property type="evidence" value="ECO:0007669"/>
    <property type="project" value="InterPro"/>
</dbReference>
<dbReference type="PANTHER" id="PTHR47979">
    <property type="entry name" value="DRAB11-RELATED"/>
    <property type="match status" value="1"/>
</dbReference>
<dbReference type="Pfam" id="PF00071">
    <property type="entry name" value="Ras"/>
    <property type="match status" value="1"/>
</dbReference>
<proteinExistence type="predicted"/>
<accession>X1F258</accession>
<dbReference type="InterPro" id="IPR050209">
    <property type="entry name" value="Rab_GTPases_membrane_traffic"/>
</dbReference>
<dbReference type="FunFam" id="3.40.50.300:FF:001447">
    <property type="entry name" value="Ras-related protein Rab-1B"/>
    <property type="match status" value="1"/>
</dbReference>
<reference evidence="1" key="1">
    <citation type="journal article" date="2014" name="Front. Microbiol.">
        <title>High frequency of phylogenetically diverse reductive dehalogenase-homologous genes in deep subseafloor sedimentary metagenomes.</title>
        <authorList>
            <person name="Kawai M."/>
            <person name="Futagami T."/>
            <person name="Toyoda A."/>
            <person name="Takaki Y."/>
            <person name="Nishi S."/>
            <person name="Hori S."/>
            <person name="Arai W."/>
            <person name="Tsubouchi T."/>
            <person name="Morono Y."/>
            <person name="Uchiyama I."/>
            <person name="Ito T."/>
            <person name="Fujiyama A."/>
            <person name="Inagaki F."/>
            <person name="Takami H."/>
        </authorList>
    </citation>
    <scope>NUCLEOTIDE SEQUENCE</scope>
    <source>
        <strain evidence="1">Expedition CK06-06</strain>
    </source>
</reference>
<name>X1F258_9ZZZZ</name>
<dbReference type="Gene3D" id="3.40.50.300">
    <property type="entry name" value="P-loop containing nucleotide triphosphate hydrolases"/>
    <property type="match status" value="1"/>
</dbReference>
<protein>
    <submittedName>
        <fullName evidence="1">Uncharacterized protein</fullName>
    </submittedName>
</protein>
<comment type="caution">
    <text evidence="1">The sequence shown here is derived from an EMBL/GenBank/DDBJ whole genome shotgun (WGS) entry which is preliminary data.</text>
</comment>
<dbReference type="SUPFAM" id="SSF52540">
    <property type="entry name" value="P-loop containing nucleoside triphosphate hydrolases"/>
    <property type="match status" value="1"/>
</dbReference>
<dbReference type="GO" id="GO:0005525">
    <property type="term" value="F:GTP binding"/>
    <property type="evidence" value="ECO:0007669"/>
    <property type="project" value="InterPro"/>
</dbReference>